<reference evidence="1 2" key="1">
    <citation type="journal article" date="2012" name="J. Bacteriol.">
        <title>Complete genome sequence of the metabolically versatile halophilic archaeon Haloferax mediterranei, a poly(3-hydroxybutyrate-co-3-hydroxyvalerate) producer.</title>
        <authorList>
            <person name="Han J."/>
            <person name="Zhang F."/>
            <person name="Hou J."/>
            <person name="Liu X."/>
            <person name="Li M."/>
            <person name="Liu H."/>
            <person name="Cai L."/>
            <person name="Zhang B."/>
            <person name="Chen Y."/>
            <person name="Zhou J."/>
            <person name="Hu S."/>
            <person name="Xiang H."/>
        </authorList>
    </citation>
    <scope>NUCLEOTIDE SEQUENCE [LARGE SCALE GENOMIC DNA]</scope>
    <source>
        <strain evidence="2">ATCC 33500 / DSM 1411 / JCM 8866 / NBRC 14739 / NCIMB 2177 / R-4</strain>
        <plasmid evidence="2">pHM300</plasmid>
    </source>
</reference>
<evidence type="ECO:0000313" key="2">
    <source>
        <dbReference type="Proteomes" id="UP000006469"/>
    </source>
</evidence>
<dbReference type="AlphaFoldDB" id="I3R9K0"/>
<dbReference type="EMBL" id="CP001870">
    <property type="protein sequence ID" value="AFK20910.1"/>
    <property type="molecule type" value="Genomic_DNA"/>
</dbReference>
<accession>I3R9K0</accession>
<keyword evidence="1" id="KW-0614">Plasmid</keyword>
<name>I3R9K0_HALMT</name>
<evidence type="ECO:0000313" key="1">
    <source>
        <dbReference type="EMBL" id="AFK20910.1"/>
    </source>
</evidence>
<proteinExistence type="predicted"/>
<geneLocation type="plasmid" evidence="1 2">
    <name>pHM300</name>
</geneLocation>
<gene>
    <name evidence="1" type="ordered locus">HFX_5074</name>
</gene>
<dbReference type="KEGG" id="hme:HFX_5074"/>
<protein>
    <submittedName>
        <fullName evidence="1">Uncharacterized protein</fullName>
    </submittedName>
</protein>
<dbReference type="Proteomes" id="UP000006469">
    <property type="component" value="Plasmid pHM300"/>
</dbReference>
<sequence length="57" mass="6415">MLVTKDHRDEVVRGFAIVFRESVCPEGNYVGLVTSIRPVYPSNWLIPDANIGALDHF</sequence>
<dbReference type="HOGENOM" id="CLU_2985577_0_0_2"/>
<organism evidence="1 2">
    <name type="scientific">Haloferax mediterranei (strain ATCC 33500 / DSM 1411 / JCM 8866 / NBRC 14739 / NCIMB 2177 / R-4)</name>
    <name type="common">Halobacterium mediterranei</name>
    <dbReference type="NCBI Taxonomy" id="523841"/>
    <lineage>
        <taxon>Archaea</taxon>
        <taxon>Methanobacteriati</taxon>
        <taxon>Methanobacteriota</taxon>
        <taxon>Stenosarchaea group</taxon>
        <taxon>Halobacteria</taxon>
        <taxon>Halobacteriales</taxon>
        <taxon>Haloferacaceae</taxon>
        <taxon>Haloferax</taxon>
    </lineage>
</organism>